<evidence type="ECO:0000256" key="2">
    <source>
        <dbReference type="ARBA" id="ARBA00010024"/>
    </source>
</evidence>
<proteinExistence type="inferred from homology"/>
<dbReference type="CDD" id="cd19821">
    <property type="entry name" value="Bbox1_BBX-like"/>
    <property type="match status" value="1"/>
</dbReference>
<keyword evidence="12" id="KW-1185">Reference proteome</keyword>
<feature type="domain" description="B box-type" evidence="9">
    <location>
        <begin position="15"/>
        <end position="62"/>
    </location>
</feature>
<dbReference type="Proteomes" id="UP000030748">
    <property type="component" value="Unassembled WGS sequence"/>
</dbReference>
<dbReference type="AlphaFoldDB" id="A0A022RZN6"/>
<dbReference type="PANTHER" id="PTHR31874:SF55">
    <property type="entry name" value="ZINC FINGER PROTEIN CONSTANS-LIKE 7"/>
    <property type="match status" value="1"/>
</dbReference>
<evidence type="ECO:0000256" key="5">
    <source>
        <dbReference type="ARBA" id="ARBA00022833"/>
    </source>
</evidence>
<dbReference type="Pfam" id="PF00643">
    <property type="entry name" value="zf-B_box"/>
    <property type="match status" value="1"/>
</dbReference>
<dbReference type="PROSITE" id="PS50119">
    <property type="entry name" value="ZF_BBOX"/>
    <property type="match status" value="1"/>
</dbReference>
<sequence>MSSDSSKVSNALGGKSARACDSCLVKRARWFCAADDAFLCQSCDASVHSANQLASRHDRVRLDKTSNASPPANAPAWQQGFTTRKARTPRHGKPTTKRLLHEYPPANQLLPPVPEIDAHEDPFAEEDNEGGQFLLYRVPVFDPFGQDFFNEEDANNMLPEHEDDAEGCLDLNLAELLGSCDEDLFAADVDSLLIDEEDCSNINIGLFDHQDDQNKGIIINDEFVDGAKRMKVEDDVIAACNNYEAGEKTKSEEEDMSSRSESHNNNNMFLRLNYEAVIAAWATKGCPWTNGTPPQFDNLDQFMDEWSGGSSEWCGGRIGGNNNNNNNNNNDAEREARVLRYKEKRRTRLFSKKIRYQVRKLNAENRPRMKGRFVKRPTAFSASNNSLPYNLLHQ</sequence>
<evidence type="ECO:0000313" key="11">
    <source>
        <dbReference type="EMBL" id="EYU45446.1"/>
    </source>
</evidence>
<dbReference type="EMBL" id="KI630185">
    <property type="protein sequence ID" value="EYU45446.1"/>
    <property type="molecule type" value="Genomic_DNA"/>
</dbReference>
<accession>A0A022RZN6</accession>
<reference evidence="11 12" key="1">
    <citation type="journal article" date="2013" name="Proc. Natl. Acad. Sci. U.S.A.">
        <title>Fine-scale variation in meiotic recombination in Mimulus inferred from population shotgun sequencing.</title>
        <authorList>
            <person name="Hellsten U."/>
            <person name="Wright K.M."/>
            <person name="Jenkins J."/>
            <person name="Shu S."/>
            <person name="Yuan Y."/>
            <person name="Wessler S.R."/>
            <person name="Schmutz J."/>
            <person name="Willis J.H."/>
            <person name="Rokhsar D.S."/>
        </authorList>
    </citation>
    <scope>NUCLEOTIDE SEQUENCE [LARGE SCALE GENOMIC DNA]</scope>
    <source>
        <strain evidence="12">cv. DUN x IM62</strain>
    </source>
</reference>
<dbReference type="Pfam" id="PF06203">
    <property type="entry name" value="CCT"/>
    <property type="match status" value="1"/>
</dbReference>
<comment type="similarity">
    <text evidence="2">Belongs to the CONSTANS family.</text>
</comment>
<dbReference type="OMA" id="CEEANYM"/>
<feature type="domain" description="CCT" evidence="10">
    <location>
        <begin position="334"/>
        <end position="376"/>
    </location>
</feature>
<dbReference type="GO" id="GO:0006355">
    <property type="term" value="P:regulation of DNA-templated transcription"/>
    <property type="evidence" value="ECO:0000318"/>
    <property type="project" value="GO_Central"/>
</dbReference>
<evidence type="ECO:0000256" key="3">
    <source>
        <dbReference type="ARBA" id="ARBA00022723"/>
    </source>
</evidence>
<evidence type="ECO:0000256" key="1">
    <source>
        <dbReference type="ARBA" id="ARBA00004123"/>
    </source>
</evidence>
<dbReference type="InterPro" id="IPR010402">
    <property type="entry name" value="CCT_domain"/>
</dbReference>
<dbReference type="STRING" id="4155.A0A022RZN6"/>
<gene>
    <name evidence="11" type="ORF">MIMGU_mgv1a026677mg</name>
</gene>
<evidence type="ECO:0000313" key="12">
    <source>
        <dbReference type="Proteomes" id="UP000030748"/>
    </source>
</evidence>
<dbReference type="PhylomeDB" id="A0A022RZN6"/>
<evidence type="ECO:0000259" key="10">
    <source>
        <dbReference type="PROSITE" id="PS51017"/>
    </source>
</evidence>
<protein>
    <recommendedName>
        <fullName evidence="13">CCT domain-containing protein</fullName>
    </recommendedName>
</protein>
<dbReference type="PROSITE" id="PS51017">
    <property type="entry name" value="CCT"/>
    <property type="match status" value="1"/>
</dbReference>
<dbReference type="PANTHER" id="PTHR31874">
    <property type="entry name" value="CCT MOTIF FAMILY PROTEIN, EXPRESSED"/>
    <property type="match status" value="1"/>
</dbReference>
<dbReference type="InterPro" id="IPR000315">
    <property type="entry name" value="Znf_B-box"/>
</dbReference>
<dbReference type="OrthoDB" id="153872at2759"/>
<dbReference type="KEGG" id="egt:105962780"/>
<keyword evidence="3" id="KW-0479">Metal-binding</keyword>
<keyword evidence="4 7" id="KW-0863">Zinc-finger</keyword>
<evidence type="ECO:0000256" key="6">
    <source>
        <dbReference type="ARBA" id="ARBA00023242"/>
    </source>
</evidence>
<keyword evidence="5" id="KW-0862">Zinc</keyword>
<name>A0A022RZN6_ERYGU</name>
<evidence type="ECO:0000256" key="8">
    <source>
        <dbReference type="PROSITE-ProRule" id="PRU00357"/>
    </source>
</evidence>
<dbReference type="GO" id="GO:0008270">
    <property type="term" value="F:zinc ion binding"/>
    <property type="evidence" value="ECO:0007669"/>
    <property type="project" value="UniProtKB-KW"/>
</dbReference>
<organism evidence="11 12">
    <name type="scientific">Erythranthe guttata</name>
    <name type="common">Yellow monkey flower</name>
    <name type="synonym">Mimulus guttatus</name>
    <dbReference type="NCBI Taxonomy" id="4155"/>
    <lineage>
        <taxon>Eukaryota</taxon>
        <taxon>Viridiplantae</taxon>
        <taxon>Streptophyta</taxon>
        <taxon>Embryophyta</taxon>
        <taxon>Tracheophyta</taxon>
        <taxon>Spermatophyta</taxon>
        <taxon>Magnoliopsida</taxon>
        <taxon>eudicotyledons</taxon>
        <taxon>Gunneridae</taxon>
        <taxon>Pentapetalae</taxon>
        <taxon>asterids</taxon>
        <taxon>lamiids</taxon>
        <taxon>Lamiales</taxon>
        <taxon>Phrymaceae</taxon>
        <taxon>Erythranthe</taxon>
    </lineage>
</organism>
<dbReference type="eggNOG" id="KOG1601">
    <property type="taxonomic scope" value="Eukaryota"/>
</dbReference>
<dbReference type="SMART" id="SM00336">
    <property type="entry name" value="BBOX"/>
    <property type="match status" value="1"/>
</dbReference>
<keyword evidence="6 8" id="KW-0539">Nucleus</keyword>
<dbReference type="InterPro" id="IPR052453">
    <property type="entry name" value="CONSTANS-like_ZF"/>
</dbReference>
<evidence type="ECO:0000256" key="4">
    <source>
        <dbReference type="ARBA" id="ARBA00022771"/>
    </source>
</evidence>
<evidence type="ECO:0000256" key="7">
    <source>
        <dbReference type="PROSITE-ProRule" id="PRU00024"/>
    </source>
</evidence>
<dbReference type="GO" id="GO:0005634">
    <property type="term" value="C:nucleus"/>
    <property type="evidence" value="ECO:0000318"/>
    <property type="project" value="GO_Central"/>
</dbReference>
<comment type="subcellular location">
    <subcellularLocation>
        <location evidence="1 8">Nucleus</location>
    </subcellularLocation>
</comment>
<evidence type="ECO:0000259" key="9">
    <source>
        <dbReference type="PROSITE" id="PS50119"/>
    </source>
</evidence>
<evidence type="ECO:0008006" key="13">
    <source>
        <dbReference type="Google" id="ProtNLM"/>
    </source>
</evidence>
<dbReference type="InterPro" id="IPR049808">
    <property type="entry name" value="CONSTANS-like_Bbox1"/>
</dbReference>